<dbReference type="AlphaFoldDB" id="A0A7S9LSU4"/>
<evidence type="ECO:0000313" key="3">
    <source>
        <dbReference type="Proteomes" id="UP000594800"/>
    </source>
</evidence>
<sequence>MDGGIKGEGDLARVFMAAVANSAAGKPSAEIDLQACLHLLDDMDAPDEQKLELLAIVANIVTAFVDMGFGLHPIQQSCGQIAERDAEHPKASESLVKSEFNERKNE</sequence>
<organism evidence="2 3">
    <name type="scientific">Pontivivens ytuae</name>
    <dbReference type="NCBI Taxonomy" id="2789856"/>
    <lineage>
        <taxon>Bacteria</taxon>
        <taxon>Pseudomonadati</taxon>
        <taxon>Pseudomonadota</taxon>
        <taxon>Alphaproteobacteria</taxon>
        <taxon>Rhodobacterales</taxon>
        <taxon>Paracoccaceae</taxon>
        <taxon>Pontivivens</taxon>
    </lineage>
</organism>
<feature type="compositionally biased region" description="Basic and acidic residues" evidence="1">
    <location>
        <begin position="82"/>
        <end position="91"/>
    </location>
</feature>
<accession>A0A7S9LSU4</accession>
<dbReference type="KEGG" id="poz:I0K15_02525"/>
<dbReference type="Proteomes" id="UP000594800">
    <property type="component" value="Chromosome"/>
</dbReference>
<keyword evidence="3" id="KW-1185">Reference proteome</keyword>
<name>A0A7S9LSU4_9RHOB</name>
<dbReference type="EMBL" id="CP064942">
    <property type="protein sequence ID" value="QPH54677.1"/>
    <property type="molecule type" value="Genomic_DNA"/>
</dbReference>
<proteinExistence type="predicted"/>
<gene>
    <name evidence="2" type="ORF">I0K15_02525</name>
</gene>
<dbReference type="RefSeq" id="WP_196103885.1">
    <property type="nucleotide sequence ID" value="NZ_CP064942.1"/>
</dbReference>
<feature type="region of interest" description="Disordered" evidence="1">
    <location>
        <begin position="82"/>
        <end position="106"/>
    </location>
</feature>
<evidence type="ECO:0000313" key="2">
    <source>
        <dbReference type="EMBL" id="QPH54677.1"/>
    </source>
</evidence>
<evidence type="ECO:0000256" key="1">
    <source>
        <dbReference type="SAM" id="MobiDB-lite"/>
    </source>
</evidence>
<protein>
    <submittedName>
        <fullName evidence="2">Uncharacterized protein</fullName>
    </submittedName>
</protein>
<reference evidence="2 3" key="1">
    <citation type="submission" date="2020-11" db="EMBL/GenBank/DDBJ databases">
        <title>Description of Pontivivens ytuae sp. nov. isolated from deep sea sediment of Mariana Trench.</title>
        <authorList>
            <person name="Wang Z."/>
            <person name="Sun Q.-L."/>
            <person name="Xu X.-D."/>
            <person name="Tang Y.-Z."/>
            <person name="Zhang J."/>
        </authorList>
    </citation>
    <scope>NUCLEOTIDE SEQUENCE [LARGE SCALE GENOMIC DNA]</scope>
    <source>
        <strain evidence="2 3">MT2928</strain>
    </source>
</reference>